<reference evidence="2" key="2">
    <citation type="submission" date="2019-12" db="EMBL/GenBank/DDBJ databases">
        <authorList>
            <consortium name="NCBI Pathogen Detection Project"/>
        </authorList>
    </citation>
    <scope>NUCLEOTIDE SEQUENCE</scope>
    <source>
        <strain evidence="2">1930</strain>
    </source>
</reference>
<dbReference type="Proteomes" id="UP000856022">
    <property type="component" value="Unassembled WGS sequence"/>
</dbReference>
<evidence type="ECO:0000256" key="1">
    <source>
        <dbReference type="SAM" id="MobiDB-lite"/>
    </source>
</evidence>
<comment type="caution">
    <text evidence="2">The sequence shown here is derived from an EMBL/GenBank/DDBJ whole genome shotgun (WGS) entry which is preliminary data.</text>
</comment>
<feature type="region of interest" description="Disordered" evidence="1">
    <location>
        <begin position="213"/>
        <end position="246"/>
    </location>
</feature>
<protein>
    <submittedName>
        <fullName evidence="2">Uncharacterized protein</fullName>
    </submittedName>
</protein>
<name>A0A8H9JVW1_VIBPH</name>
<feature type="compositionally biased region" description="Basic and acidic residues" evidence="1">
    <location>
        <begin position="125"/>
        <end position="143"/>
    </location>
</feature>
<feature type="compositionally biased region" description="Low complexity" evidence="1">
    <location>
        <begin position="99"/>
        <end position="109"/>
    </location>
</feature>
<accession>A0A8H9JVW1</accession>
<proteinExistence type="predicted"/>
<sequence length="246" mass="26606">MSNKNKGRVGETRVIRVITDIMDVEGNVDFTRHTNTNTADGGADIVLEHPEGFIDTLLEIADPQKTESSDSNNEDKDTTQNKEPTNSITAEDKLQSTPSSDSDSGSGSDKPVADINKSESQQESNKTKSTTEKTRIDVKNTDSKLGKDTVIKFGGDVRKNPDCKNHVLLGGKALTKGAQDELTSLQEAYSKSGKKIVHVTNNGLSNIESHYKALNSPENSNQPEPESENNGSSESNSESQADTNNH</sequence>
<dbReference type="EMBL" id="DACQKT010000001">
    <property type="protein sequence ID" value="HAS6675856.1"/>
    <property type="molecule type" value="Genomic_DNA"/>
</dbReference>
<gene>
    <name evidence="2" type="ORF">I7278_03415</name>
</gene>
<feature type="region of interest" description="Disordered" evidence="1">
    <location>
        <begin position="62"/>
        <end position="143"/>
    </location>
</feature>
<organism evidence="2">
    <name type="scientific">Vibrio parahaemolyticus</name>
    <dbReference type="NCBI Taxonomy" id="670"/>
    <lineage>
        <taxon>Bacteria</taxon>
        <taxon>Pseudomonadati</taxon>
        <taxon>Pseudomonadota</taxon>
        <taxon>Gammaproteobacteria</taxon>
        <taxon>Vibrionales</taxon>
        <taxon>Vibrionaceae</taxon>
        <taxon>Vibrio</taxon>
    </lineage>
</organism>
<feature type="compositionally biased region" description="Basic and acidic residues" evidence="1">
    <location>
        <begin position="62"/>
        <end position="80"/>
    </location>
</feature>
<evidence type="ECO:0000313" key="2">
    <source>
        <dbReference type="EMBL" id="HAS6675856.1"/>
    </source>
</evidence>
<dbReference type="AlphaFoldDB" id="A0A8H9JVW1"/>
<reference evidence="2" key="1">
    <citation type="journal article" date="2018" name="Genome Biol.">
        <title>SKESA: strategic k-mer extension for scrupulous assemblies.</title>
        <authorList>
            <person name="Souvorov A."/>
            <person name="Agarwala R."/>
            <person name="Lipman D.J."/>
        </authorList>
    </citation>
    <scope>NUCLEOTIDE SEQUENCE</scope>
    <source>
        <strain evidence="2">1930</strain>
    </source>
</reference>
<feature type="compositionally biased region" description="Low complexity" evidence="1">
    <location>
        <begin position="215"/>
        <end position="239"/>
    </location>
</feature>